<evidence type="ECO:0000256" key="4">
    <source>
        <dbReference type="ARBA" id="ARBA00022499"/>
    </source>
</evidence>
<feature type="binding site" evidence="16">
    <location>
        <position position="305"/>
    </location>
    <ligand>
        <name>Zn(2+)</name>
        <dbReference type="ChEBI" id="CHEBI:29105"/>
        <label>2</label>
    </ligand>
</feature>
<evidence type="ECO:0000256" key="17">
    <source>
        <dbReference type="SAM" id="Phobius"/>
    </source>
</evidence>
<dbReference type="GO" id="GO:0016020">
    <property type="term" value="C:membrane"/>
    <property type="evidence" value="ECO:0007669"/>
    <property type="project" value="UniProtKB-SubCell"/>
</dbReference>
<dbReference type="PROSITE" id="PS00758">
    <property type="entry name" value="ARGE_DAPE_CPG2_1"/>
    <property type="match status" value="1"/>
</dbReference>
<comment type="similarity">
    <text evidence="3">Belongs to the peptidase M20A family.</text>
</comment>
<evidence type="ECO:0000256" key="14">
    <source>
        <dbReference type="ARBA" id="ARBA00023180"/>
    </source>
</evidence>
<dbReference type="InterPro" id="IPR017141">
    <property type="entry name" value="Pept_M20_carboxypep"/>
</dbReference>
<feature type="binding site" evidence="16">
    <location>
        <position position="242"/>
    </location>
    <ligand>
        <name>Zn(2+)</name>
        <dbReference type="ChEBI" id="CHEBI:29105"/>
        <label>2</label>
    </ligand>
</feature>
<organism evidence="19 20">
    <name type="scientific">Candida boidinii</name>
    <name type="common">Yeast</name>
    <dbReference type="NCBI Taxonomy" id="5477"/>
    <lineage>
        <taxon>Eukaryota</taxon>
        <taxon>Fungi</taxon>
        <taxon>Dikarya</taxon>
        <taxon>Ascomycota</taxon>
        <taxon>Saccharomycotina</taxon>
        <taxon>Pichiomycetes</taxon>
        <taxon>Pichiales</taxon>
        <taxon>Pichiaceae</taxon>
        <taxon>Ogataea</taxon>
        <taxon>Ogataea/Candida clade</taxon>
    </lineage>
</organism>
<keyword evidence="12 17" id="KW-1133">Transmembrane helix</keyword>
<keyword evidence="9" id="KW-0378">Hydrolase</keyword>
<dbReference type="InterPro" id="IPR002933">
    <property type="entry name" value="Peptidase_M20"/>
</dbReference>
<dbReference type="Proteomes" id="UP001165120">
    <property type="component" value="Unassembled WGS sequence"/>
</dbReference>
<keyword evidence="10 16" id="KW-0862">Zinc</keyword>
<keyword evidence="14" id="KW-0325">Glycoprotein</keyword>
<dbReference type="GO" id="GO:0046872">
    <property type="term" value="F:metal ion binding"/>
    <property type="evidence" value="ECO:0007669"/>
    <property type="project" value="UniProtKB-KW"/>
</dbReference>
<keyword evidence="5" id="KW-0121">Carboxypeptidase</keyword>
<dbReference type="FunFam" id="3.40.630.10:FF:000098">
    <property type="entry name" value="Gly-Xaa carboxypeptidase"/>
    <property type="match status" value="1"/>
</dbReference>
<dbReference type="GO" id="GO:0051603">
    <property type="term" value="P:proteolysis involved in protein catabolic process"/>
    <property type="evidence" value="ECO:0007669"/>
    <property type="project" value="TreeGrafter"/>
</dbReference>
<evidence type="ECO:0000256" key="12">
    <source>
        <dbReference type="ARBA" id="ARBA00022989"/>
    </source>
</evidence>
<protein>
    <submittedName>
        <fullName evidence="19">Unnamed protein product</fullName>
    </submittedName>
</protein>
<dbReference type="PANTHER" id="PTHR45962:SF1">
    <property type="entry name" value="N-FATTY-ACYL-AMINO ACID SYNTHASE_HYDROLASE PM20D1"/>
    <property type="match status" value="1"/>
</dbReference>
<dbReference type="AlphaFoldDB" id="A0A9W6SV69"/>
<accession>A0A9W6SV69</accession>
<keyword evidence="7 17" id="KW-0812">Transmembrane</keyword>
<evidence type="ECO:0000256" key="2">
    <source>
        <dbReference type="ARBA" id="ARBA00004167"/>
    </source>
</evidence>
<dbReference type="GO" id="GO:0000328">
    <property type="term" value="C:fungal-type vacuole lumen"/>
    <property type="evidence" value="ECO:0007669"/>
    <property type="project" value="TreeGrafter"/>
</dbReference>
<keyword evidence="20" id="KW-1185">Reference proteome</keyword>
<dbReference type="PIRSF" id="PIRSF037217">
    <property type="entry name" value="Carboxypeptidase_S"/>
    <property type="match status" value="1"/>
</dbReference>
<reference evidence="19" key="1">
    <citation type="submission" date="2023-04" db="EMBL/GenBank/DDBJ databases">
        <title>Candida boidinii NBRC 10035.</title>
        <authorList>
            <person name="Ichikawa N."/>
            <person name="Sato H."/>
            <person name="Tonouchi N."/>
        </authorList>
    </citation>
    <scope>NUCLEOTIDE SEQUENCE</scope>
    <source>
        <strain evidence="19">NBRC 10035</strain>
    </source>
</reference>
<dbReference type="Pfam" id="PF07687">
    <property type="entry name" value="M20_dimer"/>
    <property type="match status" value="1"/>
</dbReference>
<comment type="cofactor">
    <cofactor evidence="1">
        <name>Zn(2+)</name>
        <dbReference type="ChEBI" id="CHEBI:29105"/>
    </cofactor>
</comment>
<dbReference type="CDD" id="cd05674">
    <property type="entry name" value="M20_yscS"/>
    <property type="match status" value="1"/>
</dbReference>
<evidence type="ECO:0000256" key="11">
    <source>
        <dbReference type="ARBA" id="ARBA00022843"/>
    </source>
</evidence>
<keyword evidence="13 17" id="KW-0472">Membrane</keyword>
<dbReference type="Gene3D" id="3.30.70.360">
    <property type="match status" value="1"/>
</dbReference>
<evidence type="ECO:0000259" key="18">
    <source>
        <dbReference type="Pfam" id="PF07687"/>
    </source>
</evidence>
<feature type="binding site" evidence="16">
    <location>
        <position position="242"/>
    </location>
    <ligand>
        <name>Zn(2+)</name>
        <dbReference type="ChEBI" id="CHEBI:29105"/>
        <label>1</label>
    </ligand>
</feature>
<dbReference type="PANTHER" id="PTHR45962">
    <property type="entry name" value="N-FATTY-ACYL-AMINO ACID SYNTHASE/HYDROLASE PM20D1"/>
    <property type="match status" value="1"/>
</dbReference>
<evidence type="ECO:0000256" key="10">
    <source>
        <dbReference type="ARBA" id="ARBA00022833"/>
    </source>
</evidence>
<evidence type="ECO:0000313" key="20">
    <source>
        <dbReference type="Proteomes" id="UP001165120"/>
    </source>
</evidence>
<feature type="transmembrane region" description="Helical" evidence="17">
    <location>
        <begin position="27"/>
        <end position="46"/>
    </location>
</feature>
<comment type="caution">
    <text evidence="19">The sequence shown here is derived from an EMBL/GenBank/DDBJ whole genome shotgun (WGS) entry which is preliminary data.</text>
</comment>
<evidence type="ECO:0000256" key="3">
    <source>
        <dbReference type="ARBA" id="ARBA00006247"/>
    </source>
</evidence>
<dbReference type="InterPro" id="IPR036264">
    <property type="entry name" value="Bact_exopeptidase_dim_dom"/>
</dbReference>
<name>A0A9W6SV69_CANBO</name>
<evidence type="ECO:0000256" key="8">
    <source>
        <dbReference type="ARBA" id="ARBA00022723"/>
    </source>
</evidence>
<dbReference type="InterPro" id="IPR047177">
    <property type="entry name" value="Pept_M20A"/>
</dbReference>
<keyword evidence="8 16" id="KW-0479">Metal-binding</keyword>
<feature type="binding site" evidence="16">
    <location>
        <position position="592"/>
    </location>
    <ligand>
        <name>Zn(2+)</name>
        <dbReference type="ChEBI" id="CHEBI:29105"/>
        <label>1</label>
    </ligand>
</feature>
<dbReference type="Gene3D" id="1.10.150.900">
    <property type="match status" value="1"/>
</dbReference>
<dbReference type="Pfam" id="PF01546">
    <property type="entry name" value="Peptidase_M20"/>
    <property type="match status" value="1"/>
</dbReference>
<feature type="binding site" evidence="16">
    <location>
        <position position="277"/>
    </location>
    <ligand>
        <name>Zn(2+)</name>
        <dbReference type="ChEBI" id="CHEBI:29105"/>
        <label>1</label>
    </ligand>
</feature>
<gene>
    <name evidence="19" type="ORF">Cboi02_000116500</name>
</gene>
<evidence type="ECO:0000313" key="19">
    <source>
        <dbReference type="EMBL" id="GME67802.1"/>
    </source>
</evidence>
<comment type="subcellular location">
    <subcellularLocation>
        <location evidence="2">Membrane</location>
        <topology evidence="2">Single-pass membrane protein</topology>
    </subcellularLocation>
</comment>
<evidence type="ECO:0000256" key="5">
    <source>
        <dbReference type="ARBA" id="ARBA00022645"/>
    </source>
</evidence>
<keyword evidence="6" id="KW-0645">Protease</keyword>
<evidence type="ECO:0000256" key="6">
    <source>
        <dbReference type="ARBA" id="ARBA00022670"/>
    </source>
</evidence>
<dbReference type="EMBL" id="BSXN01000255">
    <property type="protein sequence ID" value="GME67802.1"/>
    <property type="molecule type" value="Genomic_DNA"/>
</dbReference>
<evidence type="ECO:0000256" key="15">
    <source>
        <dbReference type="PIRSR" id="PIRSR037217-1"/>
    </source>
</evidence>
<sequence>MSGSAKSESGSSTSKVVKNKKDETLKISIVHSAIITLVSVLIVLFVSNPDNQLVQGIYFYIFQLRTKFNANSFAVPQNSIQFANSNTANLSFDELRDSLCPISNVLKPKILNPERSNIILHDEEFLKQSVQKLSGAIRIPTEVYDNWPDVQEAPERWSKFQIFHDYLHDTFPLLHSHLKVDKVNTYGLVFTWEGSDATKKPIMLNAHQDVVPVPKETWEKWSFEPFSGDFNGKYIYGRGASDNKDVLIGLMETIELLIEDGFKPERSIILAFGFDEEASGVHGSFNIGKFLEERYGKNSMYAIVDEGGKVFKFKDKRFAFAGTREKGYFDGTIELLTPGGHSSMPPDHTSIGIMSEFVKWIEDDPFQPILTPANPFLTGLQCFAKYSNSPLIPKSVINDIILAQFNELSNFKTRKFVSMEKKLKYLAQTSQSVDIISGGEKSNALPEYVSVLINHRIAIEQTVEDITNNINNKLSTLCQKYDLGLIHLGNTIIEPTVKGYFNFTYHNTLEVSPLTPAFDAKWDIFSGNIRHLYEDLIYPEFYHADSNTDSKFVITTPTIMSGNTDTRNYWNLTDHIYRFTPGEMDLTLNNIHSIDEHLEFTSHLQLIQFFYNYILSVDEDKSE</sequence>
<keyword evidence="11" id="KW-0832">Ubl conjugation</keyword>
<evidence type="ECO:0000256" key="1">
    <source>
        <dbReference type="ARBA" id="ARBA00001947"/>
    </source>
</evidence>
<evidence type="ECO:0000256" key="16">
    <source>
        <dbReference type="PIRSR" id="PIRSR037217-2"/>
    </source>
</evidence>
<feature type="binding site" evidence="16">
    <location>
        <position position="207"/>
    </location>
    <ligand>
        <name>Zn(2+)</name>
        <dbReference type="ChEBI" id="CHEBI:29105"/>
        <label>2</label>
    </ligand>
</feature>
<evidence type="ECO:0000256" key="9">
    <source>
        <dbReference type="ARBA" id="ARBA00022801"/>
    </source>
</evidence>
<dbReference type="GO" id="GO:0004181">
    <property type="term" value="F:metallocarboxypeptidase activity"/>
    <property type="evidence" value="ECO:0007669"/>
    <property type="project" value="InterPro"/>
</dbReference>
<dbReference type="InterPro" id="IPR001261">
    <property type="entry name" value="ArgE/DapE_CS"/>
</dbReference>
<feature type="active site" evidence="15">
    <location>
        <position position="209"/>
    </location>
</feature>
<dbReference type="InterPro" id="IPR011650">
    <property type="entry name" value="Peptidase_M20_dimer"/>
</dbReference>
<dbReference type="Gene3D" id="3.40.630.10">
    <property type="entry name" value="Zn peptidases"/>
    <property type="match status" value="1"/>
</dbReference>
<dbReference type="SUPFAM" id="SSF55031">
    <property type="entry name" value="Bacterial exopeptidase dimerisation domain"/>
    <property type="match status" value="1"/>
</dbReference>
<feature type="active site" description="Proton acceptor" evidence="15">
    <location>
        <position position="276"/>
    </location>
</feature>
<evidence type="ECO:0000256" key="7">
    <source>
        <dbReference type="ARBA" id="ARBA00022692"/>
    </source>
</evidence>
<evidence type="ECO:0000256" key="13">
    <source>
        <dbReference type="ARBA" id="ARBA00023136"/>
    </source>
</evidence>
<keyword evidence="4" id="KW-1017">Isopeptide bond</keyword>
<proteinExistence type="inferred from homology"/>
<feature type="domain" description="Peptidase M20 dimerisation" evidence="18">
    <location>
        <begin position="325"/>
        <end position="481"/>
    </location>
</feature>
<dbReference type="SUPFAM" id="SSF53187">
    <property type="entry name" value="Zn-dependent exopeptidases"/>
    <property type="match status" value="1"/>
</dbReference>